<protein>
    <recommendedName>
        <fullName evidence="8">Rhodopsin domain-containing protein</fullName>
    </recommendedName>
</protein>
<evidence type="ECO:0000256" key="3">
    <source>
        <dbReference type="ARBA" id="ARBA00022989"/>
    </source>
</evidence>
<name>A0A9W9XVM7_9EURO</name>
<feature type="transmembrane region" description="Helical" evidence="7">
    <location>
        <begin position="138"/>
        <end position="160"/>
    </location>
</feature>
<feature type="transmembrane region" description="Helical" evidence="7">
    <location>
        <begin position="221"/>
        <end position="241"/>
    </location>
</feature>
<organism evidence="9 10">
    <name type="scientific">Penicillium fimorum</name>
    <dbReference type="NCBI Taxonomy" id="1882269"/>
    <lineage>
        <taxon>Eukaryota</taxon>
        <taxon>Fungi</taxon>
        <taxon>Dikarya</taxon>
        <taxon>Ascomycota</taxon>
        <taxon>Pezizomycotina</taxon>
        <taxon>Eurotiomycetes</taxon>
        <taxon>Eurotiomycetidae</taxon>
        <taxon>Eurotiales</taxon>
        <taxon>Aspergillaceae</taxon>
        <taxon>Penicillium</taxon>
    </lineage>
</organism>
<dbReference type="PANTHER" id="PTHR33048">
    <property type="entry name" value="PTH11-LIKE INTEGRAL MEMBRANE PROTEIN (AFU_ORTHOLOGUE AFUA_5G11245)"/>
    <property type="match status" value="1"/>
</dbReference>
<feature type="transmembrane region" description="Helical" evidence="7">
    <location>
        <begin position="101"/>
        <end position="126"/>
    </location>
</feature>
<keyword evidence="10" id="KW-1185">Reference proteome</keyword>
<evidence type="ECO:0000259" key="8">
    <source>
        <dbReference type="Pfam" id="PF20684"/>
    </source>
</evidence>
<evidence type="ECO:0000256" key="4">
    <source>
        <dbReference type="ARBA" id="ARBA00023136"/>
    </source>
</evidence>
<gene>
    <name evidence="9" type="ORF">N7463_006630</name>
</gene>
<reference evidence="9" key="1">
    <citation type="submission" date="2022-12" db="EMBL/GenBank/DDBJ databases">
        <authorList>
            <person name="Petersen C."/>
        </authorList>
    </citation>
    <scope>NUCLEOTIDE SEQUENCE</scope>
    <source>
        <strain evidence="9">IBT 29495</strain>
    </source>
</reference>
<dbReference type="InterPro" id="IPR049326">
    <property type="entry name" value="Rhodopsin_dom_fungi"/>
</dbReference>
<feature type="transmembrane region" description="Helical" evidence="7">
    <location>
        <begin position="61"/>
        <end position="81"/>
    </location>
</feature>
<comment type="caution">
    <text evidence="9">The sequence shown here is derived from an EMBL/GenBank/DDBJ whole genome shotgun (WGS) entry which is preliminary data.</text>
</comment>
<reference evidence="9" key="2">
    <citation type="journal article" date="2023" name="IMA Fungus">
        <title>Comparative genomic study of the Penicillium genus elucidates a diverse pangenome and 15 lateral gene transfer events.</title>
        <authorList>
            <person name="Petersen C."/>
            <person name="Sorensen T."/>
            <person name="Nielsen M.R."/>
            <person name="Sondergaard T.E."/>
            <person name="Sorensen J.L."/>
            <person name="Fitzpatrick D.A."/>
            <person name="Frisvad J.C."/>
            <person name="Nielsen K.L."/>
        </authorList>
    </citation>
    <scope>NUCLEOTIDE SEQUENCE</scope>
    <source>
        <strain evidence="9">IBT 29495</strain>
    </source>
</reference>
<dbReference type="EMBL" id="JAPWDS010000003">
    <property type="protein sequence ID" value="KAJ5503756.1"/>
    <property type="molecule type" value="Genomic_DNA"/>
</dbReference>
<feature type="transmembrane region" description="Helical" evidence="7">
    <location>
        <begin position="261"/>
        <end position="281"/>
    </location>
</feature>
<evidence type="ECO:0000313" key="9">
    <source>
        <dbReference type="EMBL" id="KAJ5503756.1"/>
    </source>
</evidence>
<dbReference type="AlphaFoldDB" id="A0A9W9XVM7"/>
<keyword evidence="2 7" id="KW-0812">Transmembrane</keyword>
<dbReference type="OrthoDB" id="5329176at2759"/>
<dbReference type="Pfam" id="PF20684">
    <property type="entry name" value="Fung_rhodopsin"/>
    <property type="match status" value="1"/>
</dbReference>
<keyword evidence="4 7" id="KW-0472">Membrane</keyword>
<comment type="subcellular location">
    <subcellularLocation>
        <location evidence="1">Membrane</location>
        <topology evidence="1">Multi-pass membrane protein</topology>
    </subcellularLocation>
</comment>
<accession>A0A9W9XVM7</accession>
<dbReference type="PANTHER" id="PTHR33048:SF163">
    <property type="entry name" value="INTEGRAL MEMBRANE PROTEIN (AFU_ORTHOLOGUE AFUA_8G05510)"/>
    <property type="match status" value="1"/>
</dbReference>
<keyword evidence="3 7" id="KW-1133">Transmembrane helix</keyword>
<comment type="similarity">
    <text evidence="5">Belongs to the SAT4 family.</text>
</comment>
<proteinExistence type="inferred from homology"/>
<dbReference type="GO" id="GO:0016020">
    <property type="term" value="C:membrane"/>
    <property type="evidence" value="ECO:0007669"/>
    <property type="project" value="UniProtKB-SubCell"/>
</dbReference>
<evidence type="ECO:0000313" key="10">
    <source>
        <dbReference type="Proteomes" id="UP001149954"/>
    </source>
</evidence>
<sequence>MNEDPAILALFGPAPSNVDLTASDVSVNNGVVIAMLCLAAVFVILRFAARLILRNALMADDWAIIAALSCISGTTALSVAGGTTGSGKHIWAVTLEELMDLYRLLFSYTFIYAAACTCTRLSILAFYRRIFSPLELSLKLALICGLFFTLSYPIIIWVTMGNACQPVSHFWTQFSNTKGKCINVNQFFLALGILNMLNDFIILIIPFPRIAQLQMTLRKKLAICGIMAVGIFVCVASIVRIHFLSEFMKAADVTWLMGPVFIWSTIEPSVAVVCACLPHLAPLARLVHRSILSSLHSQRTTGFSSERLEGQSGSGQGLQKGNKTNNHGPIFDYGFDKMKKGANDDEIGLTNYVTVGPNGGMHPSNDSVEDIGHNHSIAVHSGFVQSASQRHW</sequence>
<evidence type="ECO:0000256" key="7">
    <source>
        <dbReference type="SAM" id="Phobius"/>
    </source>
</evidence>
<evidence type="ECO:0000256" key="1">
    <source>
        <dbReference type="ARBA" id="ARBA00004141"/>
    </source>
</evidence>
<feature type="domain" description="Rhodopsin" evidence="8">
    <location>
        <begin position="45"/>
        <end position="285"/>
    </location>
</feature>
<dbReference type="InterPro" id="IPR052337">
    <property type="entry name" value="SAT4-like"/>
</dbReference>
<evidence type="ECO:0000256" key="2">
    <source>
        <dbReference type="ARBA" id="ARBA00022692"/>
    </source>
</evidence>
<feature type="transmembrane region" description="Helical" evidence="7">
    <location>
        <begin position="187"/>
        <end position="209"/>
    </location>
</feature>
<feature type="region of interest" description="Disordered" evidence="6">
    <location>
        <begin position="302"/>
        <end position="325"/>
    </location>
</feature>
<evidence type="ECO:0000256" key="6">
    <source>
        <dbReference type="SAM" id="MobiDB-lite"/>
    </source>
</evidence>
<evidence type="ECO:0000256" key="5">
    <source>
        <dbReference type="ARBA" id="ARBA00038359"/>
    </source>
</evidence>
<feature type="transmembrane region" description="Helical" evidence="7">
    <location>
        <begin position="30"/>
        <end position="49"/>
    </location>
</feature>
<dbReference type="Proteomes" id="UP001149954">
    <property type="component" value="Unassembled WGS sequence"/>
</dbReference>